<dbReference type="Pfam" id="PF13287">
    <property type="entry name" value="Fn3_assoc"/>
    <property type="match status" value="1"/>
</dbReference>
<organism evidence="9 10">
    <name type="scientific">Chitinophaga defluvii</name>
    <dbReference type="NCBI Taxonomy" id="3163343"/>
    <lineage>
        <taxon>Bacteria</taxon>
        <taxon>Pseudomonadati</taxon>
        <taxon>Bacteroidota</taxon>
        <taxon>Chitinophagia</taxon>
        <taxon>Chitinophagales</taxon>
        <taxon>Chitinophagaceae</taxon>
        <taxon>Chitinophaga</taxon>
    </lineage>
</organism>
<dbReference type="InterPro" id="IPR015882">
    <property type="entry name" value="HEX_bac_N"/>
</dbReference>
<accession>A0ABV2T520</accession>
<evidence type="ECO:0000256" key="3">
    <source>
        <dbReference type="ARBA" id="ARBA00012663"/>
    </source>
</evidence>
<dbReference type="PRINTS" id="PR00738">
    <property type="entry name" value="GLHYDRLASE20"/>
</dbReference>
<evidence type="ECO:0000313" key="9">
    <source>
        <dbReference type="EMBL" id="MET6997717.1"/>
    </source>
</evidence>
<comment type="caution">
    <text evidence="9">The sequence shown here is derived from an EMBL/GenBank/DDBJ whole genome shotgun (WGS) entry which is preliminary data.</text>
</comment>
<dbReference type="SUPFAM" id="SSF55545">
    <property type="entry name" value="beta-N-acetylhexosaminidase-like domain"/>
    <property type="match status" value="1"/>
</dbReference>
<evidence type="ECO:0000313" key="10">
    <source>
        <dbReference type="Proteomes" id="UP001549749"/>
    </source>
</evidence>
<evidence type="ECO:0000256" key="4">
    <source>
        <dbReference type="ARBA" id="ARBA00022801"/>
    </source>
</evidence>
<dbReference type="Pfam" id="PF02838">
    <property type="entry name" value="Glyco_hydro_20b"/>
    <property type="match status" value="1"/>
</dbReference>
<dbReference type="CDD" id="cd06563">
    <property type="entry name" value="GH20_chitobiase-like"/>
    <property type="match status" value="1"/>
</dbReference>
<dbReference type="InterPro" id="IPR025705">
    <property type="entry name" value="Beta_hexosaminidase_sua/sub"/>
</dbReference>
<protein>
    <recommendedName>
        <fullName evidence="3">beta-N-acetylhexosaminidase</fullName>
        <ecNumber evidence="3">3.2.1.52</ecNumber>
    </recommendedName>
</protein>
<gene>
    <name evidence="9" type="ORF">ABR189_10075</name>
</gene>
<dbReference type="Gene3D" id="3.20.20.80">
    <property type="entry name" value="Glycosidases"/>
    <property type="match status" value="1"/>
</dbReference>
<evidence type="ECO:0000259" key="7">
    <source>
        <dbReference type="Pfam" id="PF00728"/>
    </source>
</evidence>
<evidence type="ECO:0000256" key="2">
    <source>
        <dbReference type="ARBA" id="ARBA00006285"/>
    </source>
</evidence>
<evidence type="ECO:0000256" key="1">
    <source>
        <dbReference type="ARBA" id="ARBA00001231"/>
    </source>
</evidence>
<sequence>MKSYMYFCWLLLLCYTASAQSVAPIIPVPVSASWQAGTFTLNPQTVIQVPAGNKVCRDAASLLASLLAAPTGMRPPIASAAGKYGTIEFRVLPVPDKTLGKEGYNLEVTPRRIIIKAKEPAGFFYGIQTLLQLLPPEIAGSTRAAAKWQMPCVQITDYPRFGWRGLMLDVSRHFFSKEVVKQYIDQMSKYKLNVFHWHLTDDQGWRIEIKSLPELTTKGAWRVPRTGQWWSFLPAQPGEAPTYGGYYTQEEIKEIVQYAADRHITVLPEIDVPGHSLAMLAAYPELSSTGLPYKVNPGSKFYGIEDNALCPGNEKVYTILDQVFTEVAALFPHPYIHIGGDECFKGFWKTCEKCQRCMKENHLQNVEELQSYFIRRMEKMLHAKGKKMIGWDEILEGGLAPDATVMSWRGMEGGIKAAQMNHHVIMTPTQHCYLDLYQGDPVLEPDTYSMLRLEDAYRFEPVPAGVKPEMILGGQGNLWTESVYNQRHAEYMTWPRGLALAEVLWSPKEKQHWDGFVDRMEAHFARFDAAGVNYARSVYTPVVQLEELQGKKAVKITTATADTDVYYSFDNGNPDKYYPVYKQPLPLPEGAYEIRIVVYRKGKRVGEQLNLRIKELENRMKKG</sequence>
<evidence type="ECO:0000256" key="6">
    <source>
        <dbReference type="SAM" id="SignalP"/>
    </source>
</evidence>
<comment type="similarity">
    <text evidence="2">Belongs to the glycosyl hydrolase 20 family.</text>
</comment>
<feature type="domain" description="Beta-hexosaminidase bacterial type N-terminal" evidence="8">
    <location>
        <begin position="24"/>
        <end position="158"/>
    </location>
</feature>
<keyword evidence="10" id="KW-1185">Reference proteome</keyword>
<dbReference type="Pfam" id="PF00728">
    <property type="entry name" value="Glyco_hydro_20"/>
    <property type="match status" value="1"/>
</dbReference>
<dbReference type="Proteomes" id="UP001549749">
    <property type="component" value="Unassembled WGS sequence"/>
</dbReference>
<name>A0ABV2T520_9BACT</name>
<comment type="catalytic activity">
    <reaction evidence="1">
        <text>Hydrolysis of terminal non-reducing N-acetyl-D-hexosamine residues in N-acetyl-beta-D-hexosaminides.</text>
        <dbReference type="EC" id="3.2.1.52"/>
    </reaction>
</comment>
<dbReference type="InterPro" id="IPR017853">
    <property type="entry name" value="GH"/>
</dbReference>
<feature type="chain" id="PRO_5046161125" description="beta-N-acetylhexosaminidase" evidence="6">
    <location>
        <begin position="20"/>
        <end position="623"/>
    </location>
</feature>
<dbReference type="InterPro" id="IPR026876">
    <property type="entry name" value="Fn3_assoc_repeat"/>
</dbReference>
<dbReference type="Gene3D" id="3.30.379.10">
    <property type="entry name" value="Chitobiase/beta-hexosaminidase domain 2-like"/>
    <property type="match status" value="1"/>
</dbReference>
<proteinExistence type="inferred from homology"/>
<reference evidence="9 10" key="1">
    <citation type="submission" date="2024-06" db="EMBL/GenBank/DDBJ databases">
        <title>Chitinophaga defluvii sp. nov., isolated from municipal sewage.</title>
        <authorList>
            <person name="Zhang L."/>
        </authorList>
    </citation>
    <scope>NUCLEOTIDE SEQUENCE [LARGE SCALE GENOMIC DNA]</scope>
    <source>
        <strain evidence="9 10">H8</strain>
    </source>
</reference>
<evidence type="ECO:0000256" key="5">
    <source>
        <dbReference type="ARBA" id="ARBA00023295"/>
    </source>
</evidence>
<feature type="signal peptide" evidence="6">
    <location>
        <begin position="1"/>
        <end position="19"/>
    </location>
</feature>
<dbReference type="EC" id="3.2.1.52" evidence="3"/>
<dbReference type="InterPro" id="IPR015883">
    <property type="entry name" value="Glyco_hydro_20_cat"/>
</dbReference>
<dbReference type="InterPro" id="IPR029018">
    <property type="entry name" value="Hex-like_dom2"/>
</dbReference>
<feature type="domain" description="Glycoside hydrolase family 20 catalytic" evidence="7">
    <location>
        <begin position="161"/>
        <end position="507"/>
    </location>
</feature>
<keyword evidence="4" id="KW-0378">Hydrolase</keyword>
<keyword evidence="5" id="KW-0326">Glycosidase</keyword>
<dbReference type="EMBL" id="JBEXAC010000001">
    <property type="protein sequence ID" value="MET6997717.1"/>
    <property type="molecule type" value="Genomic_DNA"/>
</dbReference>
<keyword evidence="6" id="KW-0732">Signal</keyword>
<dbReference type="SUPFAM" id="SSF51445">
    <property type="entry name" value="(Trans)glycosidases"/>
    <property type="match status" value="1"/>
</dbReference>
<dbReference type="PANTHER" id="PTHR22600">
    <property type="entry name" value="BETA-HEXOSAMINIDASE"/>
    <property type="match status" value="1"/>
</dbReference>
<dbReference type="RefSeq" id="WP_354660352.1">
    <property type="nucleotide sequence ID" value="NZ_JBEXAC010000001.1"/>
</dbReference>
<dbReference type="PANTHER" id="PTHR22600:SF57">
    <property type="entry name" value="BETA-N-ACETYLHEXOSAMINIDASE"/>
    <property type="match status" value="1"/>
</dbReference>
<evidence type="ECO:0000259" key="8">
    <source>
        <dbReference type="Pfam" id="PF02838"/>
    </source>
</evidence>